<accession>A0A6A6PYA4</accession>
<evidence type="ECO:0000256" key="1">
    <source>
        <dbReference type="ARBA" id="ARBA00004123"/>
    </source>
</evidence>
<dbReference type="EMBL" id="MU001633">
    <property type="protein sequence ID" value="KAF2484975.1"/>
    <property type="molecule type" value="Genomic_DNA"/>
</dbReference>
<proteinExistence type="predicted"/>
<dbReference type="PANTHER" id="PTHR37534:SF23">
    <property type="entry name" value="ZN(II)2CYS6 TRANSCRIPTION FACTOR (EUROFUNG)"/>
    <property type="match status" value="1"/>
</dbReference>
<feature type="domain" description="Zn(2)-C6 fungal-type" evidence="4">
    <location>
        <begin position="48"/>
        <end position="76"/>
    </location>
</feature>
<dbReference type="GO" id="GO:0000976">
    <property type="term" value="F:transcription cis-regulatory region binding"/>
    <property type="evidence" value="ECO:0007669"/>
    <property type="project" value="TreeGrafter"/>
</dbReference>
<dbReference type="Pfam" id="PF00172">
    <property type="entry name" value="Zn_clus"/>
    <property type="match status" value="1"/>
</dbReference>
<feature type="region of interest" description="Disordered" evidence="3">
    <location>
        <begin position="574"/>
        <end position="596"/>
    </location>
</feature>
<protein>
    <recommendedName>
        <fullName evidence="4">Zn(2)-C6 fungal-type domain-containing protein</fullName>
    </recommendedName>
</protein>
<dbReference type="GeneID" id="54476215"/>
<dbReference type="Pfam" id="PF11951">
    <property type="entry name" value="Fungal_trans_2"/>
    <property type="match status" value="1"/>
</dbReference>
<dbReference type="AlphaFoldDB" id="A0A6A6PYA4"/>
<dbReference type="InterPro" id="IPR036864">
    <property type="entry name" value="Zn2-C6_fun-type_DNA-bd_sf"/>
</dbReference>
<dbReference type="PANTHER" id="PTHR37534">
    <property type="entry name" value="TRANSCRIPTIONAL ACTIVATOR PROTEIN UGA3"/>
    <property type="match status" value="1"/>
</dbReference>
<gene>
    <name evidence="5" type="ORF">BDY17DRAFT_308444</name>
</gene>
<dbReference type="PROSITE" id="PS00463">
    <property type="entry name" value="ZN2_CY6_FUNGAL_1"/>
    <property type="match status" value="1"/>
</dbReference>
<dbReference type="OrthoDB" id="5391043at2759"/>
<evidence type="ECO:0000256" key="2">
    <source>
        <dbReference type="ARBA" id="ARBA00023242"/>
    </source>
</evidence>
<evidence type="ECO:0000313" key="5">
    <source>
        <dbReference type="EMBL" id="KAF2484975.1"/>
    </source>
</evidence>
<evidence type="ECO:0000313" key="6">
    <source>
        <dbReference type="Proteomes" id="UP000799767"/>
    </source>
</evidence>
<reference evidence="5" key="1">
    <citation type="journal article" date="2020" name="Stud. Mycol.">
        <title>101 Dothideomycetes genomes: a test case for predicting lifestyles and emergence of pathogens.</title>
        <authorList>
            <person name="Haridas S."/>
            <person name="Albert R."/>
            <person name="Binder M."/>
            <person name="Bloem J."/>
            <person name="Labutti K."/>
            <person name="Salamov A."/>
            <person name="Andreopoulos B."/>
            <person name="Baker S."/>
            <person name="Barry K."/>
            <person name="Bills G."/>
            <person name="Bluhm B."/>
            <person name="Cannon C."/>
            <person name="Castanera R."/>
            <person name="Culley D."/>
            <person name="Daum C."/>
            <person name="Ezra D."/>
            <person name="Gonzalez J."/>
            <person name="Henrissat B."/>
            <person name="Kuo A."/>
            <person name="Liang C."/>
            <person name="Lipzen A."/>
            <person name="Lutzoni F."/>
            <person name="Magnuson J."/>
            <person name="Mondo S."/>
            <person name="Nolan M."/>
            <person name="Ohm R."/>
            <person name="Pangilinan J."/>
            <person name="Park H.-J."/>
            <person name="Ramirez L."/>
            <person name="Alfaro M."/>
            <person name="Sun H."/>
            <person name="Tritt A."/>
            <person name="Yoshinaga Y."/>
            <person name="Zwiers L.-H."/>
            <person name="Turgeon B."/>
            <person name="Goodwin S."/>
            <person name="Spatafora J."/>
            <person name="Crous P."/>
            <person name="Grigoriev I."/>
        </authorList>
    </citation>
    <scope>NUCLEOTIDE SEQUENCE</scope>
    <source>
        <strain evidence="5">CBS 113389</strain>
    </source>
</reference>
<feature type="region of interest" description="Disordered" evidence="3">
    <location>
        <begin position="721"/>
        <end position="745"/>
    </location>
</feature>
<dbReference type="GO" id="GO:0008270">
    <property type="term" value="F:zinc ion binding"/>
    <property type="evidence" value="ECO:0007669"/>
    <property type="project" value="InterPro"/>
</dbReference>
<sequence>MDPDGAEDGSQSRQGGPNDPEQAPPDHDSPPTDASSKARLSRKRTKTGCLTCRKRRIKCGEEQPVCKNCIKSKRSCEGYNSQRVLLHQPTYDYSAFPNGGAQIAFQSLPYPGQFVPHDAGYGGAFAAAPGQHPYPVGEHGQPILHYAAPNAFPPHPPPALQPHSTGEPVHGVPIIHLGEGRDVNAMLLTSAPPLVPYIGYPIPSSSAPTLEHASTLHHPMYLPRSAAHPPSLPPYMIPPRPVNTDLHSPAATAPFHSSPYGPSPTFDPQNRAWPSQYPPRSDSIHPDEPLPLPASAFHAGPATAPRTLPSQNVPSPELYQETREPFSADTTNTLLGQAAVETQDDNYYDIASDEEMDIDSSAVTGLAHEQLQKLHRILQVNNIRVHDLETRQHDGFLYEGILDHYRVEDAANPLRNPATARVFAHFIAVTGPCLSVFERRPRNTSVLFADGKVPFAQQGLWTYTMPVAALHHQGLLHSMLALASLHIARLQNASDTPSRQHYAWACKRINHLLGRNSKKRHQTTTIAASMLLGFYEILTADHRAWNMHLKGSKQLFLETDFVSLARKFRRMKREKEGHRVQAEGQHDTMSSPTGSTQDEILSQITDVDDAMVSSLFGSEVSYDGPVPKEEGVPQPLDLSNFEILKDLYWWYLKQDAYQSIISGNPLLLDYSQWADCPPRAPLGRFDAVYGSFDHLILLLGRIADFSARDRKRKLRQMEANGGQWRPAPGMSLPGTPRHSNPNTPTWVTPNGQPAPASSYFPPPQPSATIAQETPQFFGMAPPPRQGVQMPAAYNAPPAYPQQPPATSSPSFDEPDLKTATEQAMEEYGRLRAALLQFSRSLGPAFDPLTSEFQPPLDTPFGTALFYRSYDISCLWAIFHMAEIIAIRSHPHMHPAAHAAAAIASHQTAYQATEIGRITAALVPGPPDTALNPMLAAALCETCVPSFFAAVQYKNAQQRHATVSRIKYIAQRTGWGSAEVIANGCETAWVKAYEAGRGPPYTRIARSDVSEDPRLNGAWEKARPVKAEDDRGLVRTQAEARLQWAIGVLGMEEDVSSAF</sequence>
<evidence type="ECO:0000259" key="4">
    <source>
        <dbReference type="PROSITE" id="PS50048"/>
    </source>
</evidence>
<dbReference type="InterPro" id="IPR021858">
    <property type="entry name" value="Fun_TF"/>
</dbReference>
<feature type="compositionally biased region" description="Basic and acidic residues" evidence="3">
    <location>
        <begin position="574"/>
        <end position="586"/>
    </location>
</feature>
<name>A0A6A6PYA4_9PEZI</name>
<dbReference type="GO" id="GO:0000981">
    <property type="term" value="F:DNA-binding transcription factor activity, RNA polymerase II-specific"/>
    <property type="evidence" value="ECO:0007669"/>
    <property type="project" value="InterPro"/>
</dbReference>
<dbReference type="PROSITE" id="PS50048">
    <property type="entry name" value="ZN2_CY6_FUNGAL_2"/>
    <property type="match status" value="1"/>
</dbReference>
<dbReference type="RefSeq" id="XP_033591544.1">
    <property type="nucleotide sequence ID" value="XM_033735213.1"/>
</dbReference>
<dbReference type="CDD" id="cd12148">
    <property type="entry name" value="fungal_TF_MHR"/>
    <property type="match status" value="1"/>
</dbReference>
<dbReference type="SMART" id="SM00066">
    <property type="entry name" value="GAL4"/>
    <property type="match status" value="1"/>
</dbReference>
<feature type="region of interest" description="Disordered" evidence="3">
    <location>
        <begin position="1"/>
        <end position="43"/>
    </location>
</feature>
<keyword evidence="2" id="KW-0539">Nucleus</keyword>
<feature type="compositionally biased region" description="Polar residues" evidence="3">
    <location>
        <begin position="587"/>
        <end position="596"/>
    </location>
</feature>
<feature type="compositionally biased region" description="Pro residues" evidence="3">
    <location>
        <begin position="232"/>
        <end position="241"/>
    </location>
</feature>
<feature type="region of interest" description="Disordered" evidence="3">
    <location>
        <begin position="232"/>
        <end position="324"/>
    </location>
</feature>
<comment type="subcellular location">
    <subcellularLocation>
        <location evidence="1">Nucleus</location>
    </subcellularLocation>
</comment>
<keyword evidence="6" id="KW-1185">Reference proteome</keyword>
<dbReference type="InterPro" id="IPR001138">
    <property type="entry name" value="Zn2Cys6_DnaBD"/>
</dbReference>
<dbReference type="SUPFAM" id="SSF57701">
    <property type="entry name" value="Zn2/Cys6 DNA-binding domain"/>
    <property type="match status" value="1"/>
</dbReference>
<dbReference type="GO" id="GO:0045944">
    <property type="term" value="P:positive regulation of transcription by RNA polymerase II"/>
    <property type="evidence" value="ECO:0007669"/>
    <property type="project" value="TreeGrafter"/>
</dbReference>
<dbReference type="Proteomes" id="UP000799767">
    <property type="component" value="Unassembled WGS sequence"/>
</dbReference>
<organism evidence="5 6">
    <name type="scientific">Neohortaea acidophila</name>
    <dbReference type="NCBI Taxonomy" id="245834"/>
    <lineage>
        <taxon>Eukaryota</taxon>
        <taxon>Fungi</taxon>
        <taxon>Dikarya</taxon>
        <taxon>Ascomycota</taxon>
        <taxon>Pezizomycotina</taxon>
        <taxon>Dothideomycetes</taxon>
        <taxon>Dothideomycetidae</taxon>
        <taxon>Mycosphaerellales</taxon>
        <taxon>Teratosphaeriaceae</taxon>
        <taxon>Neohortaea</taxon>
    </lineage>
</organism>
<dbReference type="GO" id="GO:0005634">
    <property type="term" value="C:nucleus"/>
    <property type="evidence" value="ECO:0007669"/>
    <property type="project" value="UniProtKB-SubCell"/>
</dbReference>
<dbReference type="CDD" id="cd00067">
    <property type="entry name" value="GAL4"/>
    <property type="match status" value="1"/>
</dbReference>
<evidence type="ECO:0000256" key="3">
    <source>
        <dbReference type="SAM" id="MobiDB-lite"/>
    </source>
</evidence>
<dbReference type="Gene3D" id="4.10.240.10">
    <property type="entry name" value="Zn(2)-C6 fungal-type DNA-binding domain"/>
    <property type="match status" value="1"/>
</dbReference>